<dbReference type="EMBL" id="FNQY01000001">
    <property type="protein sequence ID" value="SDZ74976.1"/>
    <property type="molecule type" value="Genomic_DNA"/>
</dbReference>
<evidence type="ECO:0000256" key="8">
    <source>
        <dbReference type="PROSITE-ProRule" id="PRU01360"/>
    </source>
</evidence>
<dbReference type="Gene3D" id="2.60.40.1120">
    <property type="entry name" value="Carboxypeptidase-like, regulatory domain"/>
    <property type="match status" value="1"/>
</dbReference>
<keyword evidence="3 8" id="KW-1134">Transmembrane beta strand</keyword>
<keyword evidence="5 9" id="KW-0732">Signal</keyword>
<dbReference type="Pfam" id="PF07715">
    <property type="entry name" value="Plug"/>
    <property type="match status" value="1"/>
</dbReference>
<sequence length="1089" mass="118917">MRQKLLLLFCSIIFLSTGIFAQEKLVTGTVKNEAGDAIVSASVKIVGSNKGAITDENGSFKIGVTALDKLEISAINYQTQVVTVGDQTILQIVMVAAEGSNLSDVVVTALGIKRSKSNLPYAVQQVGGDQFTETRASNFANALSGQVAGLQITQNNNLGGSTNVVLRGFKSLTGNNQALFVIDGVPIDNSNTNTSSQKQGFAGFDYGNSAADVNPDDIASVTVLKGAAATALYGSRAANGVILINTKKPNKAGIGVTANFGVTTGSMDKSTFVHYQDQYGAGYYDPDVAATHYSNTDHPAFFYYDVDGDGKNDYVAPSGDDASFGEKFDPSLMVFQWYSQDPSSPYYNKATPWVAAKNGPSTFFINPWSNSSSVTVSGANEKGGFKMGYTRNEDKGIMVNSKIIKDLLNFGAHYKLLDNLTVEGDINYSRIRGRGRYGNGYGDPSSIAANFREWWETNVDIQDLKNAYFNNNKTNMTWNWKQIGKNNKPAYWDNPYFSRYENYETDERNRYIGHASVNYQATAWLNIMGRVSLDHYDEIQEERTATGSLNPDGYTRYNHAFSEYNYDLIATVDKDLGEDLNLHALLGGNIRKSTTSSIYAETNGGLVVPNWFALSNSVNPIEAPVETYQPIRVNGVFAGATLDYKKLISLDLSGRNDISSTLPKGDNSYFYGSASASFVFSELLKEAGWLNHGKLRLNYASVGNSAPFASLVDVYTKPTGYGSIPLFSLPDTKNNADLKPERTNSFEIGLNMDMFSNRVGFDVTYYNTHSIDQILPVAISDATGYGFKYVNAGDIQNQGFEVSVNLTPVRNSDFRWDMNLNWTRNRNKVIKLFGDNKNLQLGGFQGGVSVNATVGQPYGTLRGSDFIYYGDEEGQTVADAIGKHVILSSGDPALTGSNEVIGDVNPDWIGGINNTFKYKNFSLAFLIDIKQGGDVYSIDQWYGQGTGLYKNSVALNANGKSVRDPVDEGGGILNPGVTEDGQPNTTYAVVSGVRGLGYNAMPNKAFVYDASYVKLRSVSLAYNFPQKWFDNKAIKGATLSVFGRNLWIIHKNLPDADPEDAASSGNIQGFQVGSYPTYRMYGFNLNVRF</sequence>
<accession>A0A1H3VJM9</accession>
<evidence type="ECO:0000256" key="1">
    <source>
        <dbReference type="ARBA" id="ARBA00004571"/>
    </source>
</evidence>
<dbReference type="InterPro" id="IPR036942">
    <property type="entry name" value="Beta-barrel_TonB_sf"/>
</dbReference>
<reference evidence="12 13" key="1">
    <citation type="submission" date="2016-10" db="EMBL/GenBank/DDBJ databases">
        <authorList>
            <person name="de Groot N.N."/>
        </authorList>
    </citation>
    <scope>NUCLEOTIDE SEQUENCE [LARGE SCALE GENOMIC DNA]</scope>
    <source>
        <strain evidence="12 13">Vu-144</strain>
    </source>
</reference>
<evidence type="ECO:0000313" key="12">
    <source>
        <dbReference type="EMBL" id="SDZ74976.1"/>
    </source>
</evidence>
<dbReference type="InterPro" id="IPR023997">
    <property type="entry name" value="TonB-dep_OMP_SusC/RagA_CS"/>
</dbReference>
<dbReference type="NCBIfam" id="TIGR04056">
    <property type="entry name" value="OMP_RagA_SusC"/>
    <property type="match status" value="1"/>
</dbReference>
<evidence type="ECO:0000256" key="4">
    <source>
        <dbReference type="ARBA" id="ARBA00022692"/>
    </source>
</evidence>
<evidence type="ECO:0000313" key="13">
    <source>
        <dbReference type="Proteomes" id="UP000199041"/>
    </source>
</evidence>
<evidence type="ECO:0000259" key="10">
    <source>
        <dbReference type="Pfam" id="PF07715"/>
    </source>
</evidence>
<keyword evidence="2 8" id="KW-0813">Transport</keyword>
<dbReference type="InterPro" id="IPR039426">
    <property type="entry name" value="TonB-dep_rcpt-like"/>
</dbReference>
<feature type="domain" description="TonB-dependent receptor plug" evidence="10">
    <location>
        <begin position="116"/>
        <end position="241"/>
    </location>
</feature>
<dbReference type="Pfam" id="PF14905">
    <property type="entry name" value="OMP_b-brl_3"/>
    <property type="match status" value="1"/>
</dbReference>
<feature type="chain" id="PRO_5011450707" evidence="9">
    <location>
        <begin position="22"/>
        <end position="1089"/>
    </location>
</feature>
<dbReference type="OrthoDB" id="9768177at2"/>
<dbReference type="PANTHER" id="PTHR30069:SF29">
    <property type="entry name" value="HEMOGLOBIN AND HEMOGLOBIN-HAPTOGLOBIN-BINDING PROTEIN 1-RELATED"/>
    <property type="match status" value="1"/>
</dbReference>
<evidence type="ECO:0000256" key="6">
    <source>
        <dbReference type="ARBA" id="ARBA00023136"/>
    </source>
</evidence>
<dbReference type="InterPro" id="IPR008969">
    <property type="entry name" value="CarboxyPept-like_regulatory"/>
</dbReference>
<feature type="domain" description="Outer membrane protein beta-barrel" evidence="11">
    <location>
        <begin position="734"/>
        <end position="846"/>
    </location>
</feature>
<dbReference type="InterPro" id="IPR023996">
    <property type="entry name" value="TonB-dep_OMP_SusC/RagA"/>
</dbReference>
<evidence type="ECO:0000256" key="5">
    <source>
        <dbReference type="ARBA" id="ARBA00022729"/>
    </source>
</evidence>
<dbReference type="GO" id="GO:0044718">
    <property type="term" value="P:siderophore transmembrane transport"/>
    <property type="evidence" value="ECO:0007669"/>
    <property type="project" value="TreeGrafter"/>
</dbReference>
<dbReference type="Proteomes" id="UP000199041">
    <property type="component" value="Unassembled WGS sequence"/>
</dbReference>
<comment type="similarity">
    <text evidence="8">Belongs to the TonB-dependent receptor family.</text>
</comment>
<comment type="subcellular location">
    <subcellularLocation>
        <location evidence="1 8">Cell outer membrane</location>
        <topology evidence="1 8">Multi-pass membrane protein</topology>
    </subcellularLocation>
</comment>
<dbReference type="NCBIfam" id="TIGR04057">
    <property type="entry name" value="SusC_RagA_signa"/>
    <property type="match status" value="1"/>
</dbReference>
<keyword evidence="13" id="KW-1185">Reference proteome</keyword>
<evidence type="ECO:0000256" key="2">
    <source>
        <dbReference type="ARBA" id="ARBA00022448"/>
    </source>
</evidence>
<feature type="signal peptide" evidence="9">
    <location>
        <begin position="1"/>
        <end position="21"/>
    </location>
</feature>
<gene>
    <name evidence="12" type="ORF">SAMN05192529_101209</name>
</gene>
<name>A0A1H3VJM9_9BACT</name>
<protein>
    <submittedName>
        <fullName evidence="12">TonB-linked outer membrane protein, SusC/RagA family</fullName>
    </submittedName>
</protein>
<evidence type="ECO:0000256" key="7">
    <source>
        <dbReference type="ARBA" id="ARBA00023237"/>
    </source>
</evidence>
<proteinExistence type="inferred from homology"/>
<dbReference type="AlphaFoldDB" id="A0A1H3VJM9"/>
<dbReference type="GO" id="GO:0015344">
    <property type="term" value="F:siderophore uptake transmembrane transporter activity"/>
    <property type="evidence" value="ECO:0007669"/>
    <property type="project" value="TreeGrafter"/>
</dbReference>
<keyword evidence="6 8" id="KW-0472">Membrane</keyword>
<dbReference type="GO" id="GO:0009279">
    <property type="term" value="C:cell outer membrane"/>
    <property type="evidence" value="ECO:0007669"/>
    <property type="project" value="UniProtKB-SubCell"/>
</dbReference>
<keyword evidence="4 8" id="KW-0812">Transmembrane</keyword>
<dbReference type="PANTHER" id="PTHR30069">
    <property type="entry name" value="TONB-DEPENDENT OUTER MEMBRANE RECEPTOR"/>
    <property type="match status" value="1"/>
</dbReference>
<keyword evidence="7 8" id="KW-0998">Cell outer membrane</keyword>
<dbReference type="Pfam" id="PF13715">
    <property type="entry name" value="CarbopepD_reg_2"/>
    <property type="match status" value="1"/>
</dbReference>
<dbReference type="SUPFAM" id="SSF49464">
    <property type="entry name" value="Carboxypeptidase regulatory domain-like"/>
    <property type="match status" value="1"/>
</dbReference>
<dbReference type="Gene3D" id="2.40.170.20">
    <property type="entry name" value="TonB-dependent receptor, beta-barrel domain"/>
    <property type="match status" value="1"/>
</dbReference>
<dbReference type="RefSeq" id="WP_091392262.1">
    <property type="nucleotide sequence ID" value="NZ_FNQY01000001.1"/>
</dbReference>
<organism evidence="12 13">
    <name type="scientific">Arachidicoccus rhizosphaerae</name>
    <dbReference type="NCBI Taxonomy" id="551991"/>
    <lineage>
        <taxon>Bacteria</taxon>
        <taxon>Pseudomonadati</taxon>
        <taxon>Bacteroidota</taxon>
        <taxon>Chitinophagia</taxon>
        <taxon>Chitinophagales</taxon>
        <taxon>Chitinophagaceae</taxon>
        <taxon>Arachidicoccus</taxon>
    </lineage>
</organism>
<evidence type="ECO:0000256" key="9">
    <source>
        <dbReference type="SAM" id="SignalP"/>
    </source>
</evidence>
<dbReference type="InterPro" id="IPR012910">
    <property type="entry name" value="Plug_dom"/>
</dbReference>
<dbReference type="PROSITE" id="PS52016">
    <property type="entry name" value="TONB_DEPENDENT_REC_3"/>
    <property type="match status" value="1"/>
</dbReference>
<evidence type="ECO:0000259" key="11">
    <source>
        <dbReference type="Pfam" id="PF14905"/>
    </source>
</evidence>
<dbReference type="InterPro" id="IPR041700">
    <property type="entry name" value="OMP_b-brl_3"/>
</dbReference>
<dbReference type="STRING" id="551991.SAMN05192529_101209"/>
<evidence type="ECO:0000256" key="3">
    <source>
        <dbReference type="ARBA" id="ARBA00022452"/>
    </source>
</evidence>
<dbReference type="Gene3D" id="2.170.130.10">
    <property type="entry name" value="TonB-dependent receptor, plug domain"/>
    <property type="match status" value="1"/>
</dbReference>
<dbReference type="SUPFAM" id="SSF56935">
    <property type="entry name" value="Porins"/>
    <property type="match status" value="1"/>
</dbReference>
<dbReference type="InterPro" id="IPR037066">
    <property type="entry name" value="Plug_dom_sf"/>
</dbReference>